<dbReference type="KEGG" id="gom:D7316_02226"/>
<dbReference type="AlphaFoldDB" id="A0A3G8JN79"/>
<keyword evidence="2" id="KW-1185">Reference proteome</keyword>
<name>A0A3G8JN79_9ACTN</name>
<proteinExistence type="predicted"/>
<evidence type="ECO:0000313" key="2">
    <source>
        <dbReference type="Proteomes" id="UP000271469"/>
    </source>
</evidence>
<dbReference type="Proteomes" id="UP000271469">
    <property type="component" value="Chromosome"/>
</dbReference>
<gene>
    <name evidence="1" type="ORF">D7316_02226</name>
</gene>
<evidence type="ECO:0000313" key="1">
    <source>
        <dbReference type="EMBL" id="AZG45630.1"/>
    </source>
</evidence>
<reference evidence="1 2" key="1">
    <citation type="submission" date="2018-11" db="EMBL/GenBank/DDBJ databases">
        <title>Gordonia insulae sp. nov., isolated from an island soil.</title>
        <authorList>
            <person name="Kim Y.S."/>
            <person name="Kim S.B."/>
        </authorList>
    </citation>
    <scope>NUCLEOTIDE SEQUENCE [LARGE SCALE GENOMIC DNA]</scope>
    <source>
        <strain evidence="1 2">MMS17-SY073</strain>
    </source>
</reference>
<dbReference type="EMBL" id="CP033972">
    <property type="protein sequence ID" value="AZG45630.1"/>
    <property type="molecule type" value="Genomic_DNA"/>
</dbReference>
<organism evidence="1 2">
    <name type="scientific">Gordonia insulae</name>
    <dbReference type="NCBI Taxonomy" id="2420509"/>
    <lineage>
        <taxon>Bacteria</taxon>
        <taxon>Bacillati</taxon>
        <taxon>Actinomycetota</taxon>
        <taxon>Actinomycetes</taxon>
        <taxon>Mycobacteriales</taxon>
        <taxon>Gordoniaceae</taxon>
        <taxon>Gordonia</taxon>
    </lineage>
</organism>
<protein>
    <submittedName>
        <fullName evidence="1">Uncharacterized protein</fullName>
    </submittedName>
</protein>
<dbReference type="RefSeq" id="WP_124708272.1">
    <property type="nucleotide sequence ID" value="NZ_CP033972.1"/>
</dbReference>
<dbReference type="OrthoDB" id="9962349at2"/>
<sequence>MSYPAGFEDAYRALESAMGDLGTATRRAQNIEFPDVVIETRTPEEVQRQPDPGRTGDELADLRRWAVDVDARNAEFARRVAEAVDAEIDGLRGGWLPDGRRDEIIEDVRAHMLAQLRRYGGAER</sequence>
<accession>A0A3G8JN79</accession>